<dbReference type="InterPro" id="IPR002639">
    <property type="entry name" value="UreF"/>
</dbReference>
<feature type="region of interest" description="Disordered" evidence="4">
    <location>
        <begin position="441"/>
        <end position="509"/>
    </location>
</feature>
<dbReference type="InterPro" id="IPR004827">
    <property type="entry name" value="bZIP"/>
</dbReference>
<dbReference type="Pfam" id="PF01730">
    <property type="entry name" value="UreF"/>
    <property type="match status" value="1"/>
</dbReference>
<sequence>MISWALKRRNSESLPDPGPSDDTTQLEGPDTPAPVFAVRALKTALFGTPAPRDRRVQVKSKETTTTATTTQHTGSHVPPTDKSPAKPPGILLTPGTGTSRRKRVSFGHDVKQGSGGATRTGNAEPPDGNFGARARPKTKLQQALETSRRGSAKESHTNERGFASQEKEAEDGWEEVEDDESDFDNDVTTDLNEPHSRSGKYWKAHFESYHTDAKTEMEKLVKYKQLAKSYAKMKDAEALELNRKLKEEQEKVQALEEKLAQLTGQGGASPSKAGGERDRMLMEEIKKQTALATEYKMQVEELEALLQDNVEEGGDGRHQRRIASPRTHRTLMEAQRELRRARSQIREMEKLQGERDRLKSDLALAEQRTSRLAEENRRLANELSQSTSRVRDLEKNLEDSKGSYEKLKEDAKARYMEAQQVLQKKNAKITELQEEVEALKKAGAEARRATRSNRAKSLDEKSMTRMSPEQTGKTNDAGGGGVRHVSISRRAAAEKRSSDSLRRISQDDATLAQARALREKLEAELGTKARPVSSVFSDRGNLQDSRSSASSGRSAHARGEEEEPNPSRTSRPARSTSATASASATGAEQPALTGLLAKSRERRHTSKESSLPGQQPRRTALPRAPSPTLSDTSPDVAQAVAQARAQTAAQRNAAADEDTDGPAAPAQETSAVWSAMNTSRAALPEHRKAAALARIQRRIAERKLMQQRLAKDKENAGPFAFSSGLESYLAHQKAPATRLFHPSSSSPFSSFSTFLPLSLSSIASTSLPFVLAAHRLICHGHVSGSHTHDPPSASLTSALAELDDAADATIPCTVARRASVAQGRALLGIWERAFAAGVAERGAAGAGIEALKGFSALLKASSAPGTTATKGVTDEDDDDPPPVSAHLAPLFGAITAVVGLSAEQAAYIFLLGHTKAVVSAAVRAGVFGPYQAQRTLAGAGVQELIGAVVEREWHTPVEEAGQTVPVLDLWVGRHEVLYSRIFNS</sequence>
<dbReference type="InterPro" id="IPR038277">
    <property type="entry name" value="UreF_sf"/>
</dbReference>
<feature type="compositionally biased region" description="Low complexity" evidence="4">
    <location>
        <begin position="63"/>
        <end position="73"/>
    </location>
</feature>
<evidence type="ECO:0000256" key="2">
    <source>
        <dbReference type="ARBA" id="ARBA00023186"/>
    </source>
</evidence>
<keyword evidence="1" id="KW-0996">Nickel insertion</keyword>
<feature type="region of interest" description="Disordered" evidence="4">
    <location>
        <begin position="376"/>
        <end position="401"/>
    </location>
</feature>
<feature type="compositionally biased region" description="Basic and acidic residues" evidence="4">
    <location>
        <begin position="491"/>
        <end position="506"/>
    </location>
</feature>
<protein>
    <recommendedName>
        <fullName evidence="5">BZIP domain-containing protein</fullName>
    </recommendedName>
</protein>
<feature type="compositionally biased region" description="Acidic residues" evidence="4">
    <location>
        <begin position="168"/>
        <end position="187"/>
    </location>
</feature>
<feature type="compositionally biased region" description="Low complexity" evidence="4">
    <location>
        <begin position="636"/>
        <end position="653"/>
    </location>
</feature>
<feature type="compositionally biased region" description="Polar residues" evidence="4">
    <location>
        <begin position="608"/>
        <end position="617"/>
    </location>
</feature>
<feature type="compositionally biased region" description="Polar residues" evidence="4">
    <location>
        <begin position="534"/>
        <end position="544"/>
    </location>
</feature>
<evidence type="ECO:0000256" key="1">
    <source>
        <dbReference type="ARBA" id="ARBA00022988"/>
    </source>
</evidence>
<feature type="region of interest" description="Disordered" evidence="4">
    <location>
        <begin position="1"/>
        <end position="197"/>
    </location>
</feature>
<dbReference type="Proteomes" id="UP001583172">
    <property type="component" value="Unassembled WGS sequence"/>
</dbReference>
<feature type="compositionally biased region" description="Basic and acidic residues" evidence="4">
    <location>
        <begin position="146"/>
        <end position="159"/>
    </location>
</feature>
<proteinExistence type="inferred from homology"/>
<reference evidence="6 7" key="1">
    <citation type="journal article" date="2024" name="Commun. Biol.">
        <title>Comparative genomic analysis of thermophilic fungi reveals convergent evolutionary adaptations and gene losses.</title>
        <authorList>
            <person name="Steindorff A.S."/>
            <person name="Aguilar-Pontes M.V."/>
            <person name="Robinson A.J."/>
            <person name="Andreopoulos B."/>
            <person name="LaButti K."/>
            <person name="Kuo A."/>
            <person name="Mondo S."/>
            <person name="Riley R."/>
            <person name="Otillar R."/>
            <person name="Haridas S."/>
            <person name="Lipzen A."/>
            <person name="Grimwood J."/>
            <person name="Schmutz J."/>
            <person name="Clum A."/>
            <person name="Reid I.D."/>
            <person name="Moisan M.C."/>
            <person name="Butler G."/>
            <person name="Nguyen T.T.M."/>
            <person name="Dewar K."/>
            <person name="Conant G."/>
            <person name="Drula E."/>
            <person name="Henrissat B."/>
            <person name="Hansel C."/>
            <person name="Singer S."/>
            <person name="Hutchinson M.I."/>
            <person name="de Vries R.P."/>
            <person name="Natvig D.O."/>
            <person name="Powell A.J."/>
            <person name="Tsang A."/>
            <person name="Grigoriev I.V."/>
        </authorList>
    </citation>
    <scope>NUCLEOTIDE SEQUENCE [LARGE SCALE GENOMIC DNA]</scope>
    <source>
        <strain evidence="6 7">CBS 620.91</strain>
    </source>
</reference>
<name>A0ABR3V5Y7_HUMIN</name>
<evidence type="ECO:0000256" key="4">
    <source>
        <dbReference type="SAM" id="MobiDB-lite"/>
    </source>
</evidence>
<evidence type="ECO:0000313" key="7">
    <source>
        <dbReference type="Proteomes" id="UP001583172"/>
    </source>
</evidence>
<gene>
    <name evidence="6" type="ORF">VTJ49DRAFT_4600</name>
</gene>
<organism evidence="6 7">
    <name type="scientific">Humicola insolens</name>
    <name type="common">Soft-rot fungus</name>
    <dbReference type="NCBI Taxonomy" id="85995"/>
    <lineage>
        <taxon>Eukaryota</taxon>
        <taxon>Fungi</taxon>
        <taxon>Dikarya</taxon>
        <taxon>Ascomycota</taxon>
        <taxon>Pezizomycotina</taxon>
        <taxon>Sordariomycetes</taxon>
        <taxon>Sordariomycetidae</taxon>
        <taxon>Sordariales</taxon>
        <taxon>Chaetomiaceae</taxon>
        <taxon>Mycothermus</taxon>
    </lineage>
</organism>
<feature type="domain" description="BZIP" evidence="5">
    <location>
        <begin position="377"/>
        <end position="391"/>
    </location>
</feature>
<keyword evidence="2" id="KW-0143">Chaperone</keyword>
<dbReference type="Pfam" id="PF11500">
    <property type="entry name" value="Cut12"/>
    <property type="match status" value="1"/>
</dbReference>
<dbReference type="PROSITE" id="PS00036">
    <property type="entry name" value="BZIP_BASIC"/>
    <property type="match status" value="1"/>
</dbReference>
<feature type="compositionally biased region" description="Polar residues" evidence="4">
    <location>
        <begin position="464"/>
        <end position="474"/>
    </location>
</feature>
<feature type="compositionally biased region" description="Basic and acidic residues" evidence="4">
    <location>
        <begin position="389"/>
        <end position="401"/>
    </location>
</feature>
<feature type="compositionally biased region" description="Low complexity" evidence="4">
    <location>
        <begin position="545"/>
        <end position="554"/>
    </location>
</feature>
<feature type="region of interest" description="Disordered" evidence="4">
    <location>
        <begin position="522"/>
        <end position="672"/>
    </location>
</feature>
<feature type="compositionally biased region" description="Low complexity" evidence="4">
    <location>
        <begin position="566"/>
        <end position="585"/>
    </location>
</feature>
<dbReference type="EMBL" id="JAZGSY010000360">
    <property type="protein sequence ID" value="KAL1836836.1"/>
    <property type="molecule type" value="Genomic_DNA"/>
</dbReference>
<comment type="caution">
    <text evidence="6">The sequence shown here is derived from an EMBL/GenBank/DDBJ whole genome shotgun (WGS) entry which is preliminary data.</text>
</comment>
<dbReference type="PANTHER" id="PTHR33620:SF1">
    <property type="entry name" value="UREASE ACCESSORY PROTEIN F"/>
    <property type="match status" value="1"/>
</dbReference>
<evidence type="ECO:0000259" key="5">
    <source>
        <dbReference type="PROSITE" id="PS00036"/>
    </source>
</evidence>
<comment type="similarity">
    <text evidence="3">Belongs to the UreF family.</text>
</comment>
<accession>A0ABR3V5Y7</accession>
<evidence type="ECO:0000313" key="6">
    <source>
        <dbReference type="EMBL" id="KAL1836836.1"/>
    </source>
</evidence>
<dbReference type="InterPro" id="IPR021589">
    <property type="entry name" value="Cut12"/>
</dbReference>
<dbReference type="Gene3D" id="1.10.4190.10">
    <property type="entry name" value="Urease accessory protein UreF"/>
    <property type="match status" value="1"/>
</dbReference>
<evidence type="ECO:0000256" key="3">
    <source>
        <dbReference type="ARBA" id="ARBA00046339"/>
    </source>
</evidence>
<keyword evidence="7" id="KW-1185">Reference proteome</keyword>
<dbReference type="PANTHER" id="PTHR33620">
    <property type="entry name" value="UREASE ACCESSORY PROTEIN F"/>
    <property type="match status" value="1"/>
</dbReference>
<feature type="compositionally biased region" description="Basic and acidic residues" evidence="4">
    <location>
        <begin position="51"/>
        <end position="62"/>
    </location>
</feature>